<organism evidence="1">
    <name type="scientific">Streptomyces tendae</name>
    <dbReference type="NCBI Taxonomy" id="1932"/>
    <lineage>
        <taxon>Bacteria</taxon>
        <taxon>Bacillati</taxon>
        <taxon>Actinomycetota</taxon>
        <taxon>Actinomycetes</taxon>
        <taxon>Kitasatosporales</taxon>
        <taxon>Streptomycetaceae</taxon>
        <taxon>Streptomyces</taxon>
    </lineage>
</organism>
<accession>A0A6B3QT56</accession>
<name>A0A6B3QT56_STRTE</name>
<dbReference type="EMBL" id="JAAIFS010000006">
    <property type="protein sequence ID" value="NEV90127.1"/>
    <property type="molecule type" value="Genomic_DNA"/>
</dbReference>
<protein>
    <submittedName>
        <fullName evidence="1">Uncharacterized protein</fullName>
    </submittedName>
</protein>
<gene>
    <name evidence="1" type="ORF">GUR47_26235</name>
</gene>
<reference evidence="1" key="1">
    <citation type="journal article" date="2020" name="Microorganisms">
        <title>Isolation, Genomic and Metabolomic Characterization of Streptomyces tendae VITAKN with Quorum Sensing Inhibitory Activity from Southern India.</title>
        <authorList>
            <person name="Ishaque N.M."/>
            <person name="Burgsdorf I."/>
            <person name="Limlingan Malit J.J."/>
            <person name="Saha S."/>
            <person name="Teta R."/>
            <person name="Ewe D."/>
            <person name="Kannabiran K."/>
            <person name="Hrouzek P."/>
            <person name="Steindler L."/>
            <person name="Costantino V."/>
            <person name="Saurav K."/>
        </authorList>
    </citation>
    <scope>NUCLEOTIDE SEQUENCE</scope>
    <source>
        <strain evidence="1">VITAKN</strain>
    </source>
</reference>
<proteinExistence type="predicted"/>
<dbReference type="RefSeq" id="WP_164459913.1">
    <property type="nucleotide sequence ID" value="NZ_JAAIFS010000006.1"/>
</dbReference>
<dbReference type="AlphaFoldDB" id="A0A6B3QT56"/>
<sequence>MSAETLAAQAATLTSLAGLAIGRPGLPAAYFTLSQYAPRSVSVQLRDPSAVEAWREALGVAPDRVIADRIGVRPSLEFRATACGIDFHVYAAYTPATVPAGGAA</sequence>
<evidence type="ECO:0000313" key="1">
    <source>
        <dbReference type="EMBL" id="NEV90127.1"/>
    </source>
</evidence>
<comment type="caution">
    <text evidence="1">The sequence shown here is derived from an EMBL/GenBank/DDBJ whole genome shotgun (WGS) entry which is preliminary data.</text>
</comment>